<evidence type="ECO:0000259" key="4">
    <source>
        <dbReference type="Pfam" id="PF19305"/>
    </source>
</evidence>
<evidence type="ECO:0000313" key="5">
    <source>
        <dbReference type="EMBL" id="SLM94026.1"/>
    </source>
</evidence>
<organism evidence="5 6">
    <name type="scientific">Brachybacterium nesterenkovii</name>
    <dbReference type="NCBI Taxonomy" id="47847"/>
    <lineage>
        <taxon>Bacteria</taxon>
        <taxon>Bacillati</taxon>
        <taxon>Actinomycetota</taxon>
        <taxon>Actinomycetes</taxon>
        <taxon>Micrococcales</taxon>
        <taxon>Dermabacteraceae</taxon>
        <taxon>Brachybacterium</taxon>
    </lineage>
</organism>
<gene>
    <name evidence="5" type="ORF">FM110_10860</name>
</gene>
<evidence type="ECO:0000313" key="6">
    <source>
        <dbReference type="Proteomes" id="UP000195981"/>
    </source>
</evidence>
<dbReference type="Gene3D" id="3.30.1330.120">
    <property type="entry name" value="2-methylcitrate dehydratase PrpD"/>
    <property type="match status" value="1"/>
</dbReference>
<evidence type="ECO:0000259" key="3">
    <source>
        <dbReference type="Pfam" id="PF03972"/>
    </source>
</evidence>
<feature type="region of interest" description="Disordered" evidence="2">
    <location>
        <begin position="367"/>
        <end position="386"/>
    </location>
</feature>
<feature type="domain" description="MmgE/PrpD C-terminal" evidence="4">
    <location>
        <begin position="269"/>
        <end position="434"/>
    </location>
</feature>
<dbReference type="InterPro" id="IPR005656">
    <property type="entry name" value="MmgE_PrpD"/>
</dbReference>
<dbReference type="PANTHER" id="PTHR16943">
    <property type="entry name" value="2-METHYLCITRATE DEHYDRATASE-RELATED"/>
    <property type="match status" value="1"/>
</dbReference>
<dbReference type="Pfam" id="PF03972">
    <property type="entry name" value="MmgE_PrpD_N"/>
    <property type="match status" value="1"/>
</dbReference>
<dbReference type="GO" id="GO:0016829">
    <property type="term" value="F:lyase activity"/>
    <property type="evidence" value="ECO:0007669"/>
    <property type="project" value="InterPro"/>
</dbReference>
<reference evidence="5 6" key="1">
    <citation type="submission" date="2017-02" db="EMBL/GenBank/DDBJ databases">
        <authorList>
            <person name="Peterson S.W."/>
        </authorList>
    </citation>
    <scope>NUCLEOTIDE SEQUENCE [LARGE SCALE GENOMIC DNA]</scope>
    <source>
        <strain evidence="5 6">CIP104813</strain>
    </source>
</reference>
<dbReference type="PANTHER" id="PTHR16943:SF8">
    <property type="entry name" value="2-METHYLCITRATE DEHYDRATASE"/>
    <property type="match status" value="1"/>
</dbReference>
<evidence type="ECO:0000256" key="2">
    <source>
        <dbReference type="SAM" id="MobiDB-lite"/>
    </source>
</evidence>
<dbReference type="InterPro" id="IPR042188">
    <property type="entry name" value="MmgE/PrpD_sf_2"/>
</dbReference>
<accession>A0A1X6X4T9</accession>
<dbReference type="InterPro" id="IPR045337">
    <property type="entry name" value="MmgE_PrpD_C"/>
</dbReference>
<dbReference type="Pfam" id="PF19305">
    <property type="entry name" value="MmgE_PrpD_C"/>
    <property type="match status" value="1"/>
</dbReference>
<comment type="similarity">
    <text evidence="1">Belongs to the PrpD family.</text>
</comment>
<protein>
    <submittedName>
        <fullName evidence="5">MmgE/PrpD family protein</fullName>
    </submittedName>
</protein>
<dbReference type="SUPFAM" id="SSF103378">
    <property type="entry name" value="2-methylcitrate dehydratase PrpD"/>
    <property type="match status" value="1"/>
</dbReference>
<keyword evidence="6" id="KW-1185">Reference proteome</keyword>
<sequence length="465" mass="46681">MSALARAVVAADPLGATGVRAAAERAVLDHVACAALCDADPAARDQASHLLAWARAEGEPVAGRPVLGTDARLAPSRAALVGGFRAHLLDLDDTHEDVRGHPSASLVPTLIALADDAAPLPDVLAAHAVGLEAMARLGRALGPAHYAAGFHPTATAGAVGAAAAGAHLLRLDEGTTARALSLAASRSAGVRAQFGTPAKPLHAGMAAQAGVEAVQWALAGIGAADDAVAGSVGLLASHGVEADVREALTSGFGQTWAIAAPGLWMKRSPFCSAAMGLVEAAAELADELDGTVDERAARIVGVRVRMRPGADAALVHRAPRTGEEARFSAEALVALALLGVPRDLAHLGAEPLDPRARALAGRVVREHVSAGTRGTPSAPGPDPRTGRAVRDMWSGVDVELADGRVLAAQVDRPAGSPQRPLPDTALRAKAAEALGEERAAALVALLAGPDATVGALTALAVAGAP</sequence>
<dbReference type="EMBL" id="FWFG01000094">
    <property type="protein sequence ID" value="SLM94026.1"/>
    <property type="molecule type" value="Genomic_DNA"/>
</dbReference>
<dbReference type="Gene3D" id="1.10.4100.10">
    <property type="entry name" value="2-methylcitrate dehydratase PrpD"/>
    <property type="match status" value="1"/>
</dbReference>
<dbReference type="OrthoDB" id="9797528at2"/>
<dbReference type="Proteomes" id="UP000195981">
    <property type="component" value="Unassembled WGS sequence"/>
</dbReference>
<dbReference type="InterPro" id="IPR036148">
    <property type="entry name" value="MmgE/PrpD_sf"/>
</dbReference>
<dbReference type="RefSeq" id="WP_087104783.1">
    <property type="nucleotide sequence ID" value="NZ_FWFG01000094.1"/>
</dbReference>
<name>A0A1X6X4T9_9MICO</name>
<dbReference type="InterPro" id="IPR045336">
    <property type="entry name" value="MmgE_PrpD_N"/>
</dbReference>
<dbReference type="InterPro" id="IPR042183">
    <property type="entry name" value="MmgE/PrpD_sf_1"/>
</dbReference>
<evidence type="ECO:0000256" key="1">
    <source>
        <dbReference type="ARBA" id="ARBA00006174"/>
    </source>
</evidence>
<dbReference type="AlphaFoldDB" id="A0A1X6X4T9"/>
<proteinExistence type="inferred from homology"/>
<feature type="domain" description="MmgE/PrpD N-terminal" evidence="3">
    <location>
        <begin position="18"/>
        <end position="239"/>
    </location>
</feature>